<dbReference type="AlphaFoldDB" id="A0A0D0P433"/>
<evidence type="ECO:0000313" key="2">
    <source>
        <dbReference type="Proteomes" id="UP000032066"/>
    </source>
</evidence>
<comment type="caution">
    <text evidence="1">The sequence shown here is derived from an EMBL/GenBank/DDBJ whole genome shotgun (WGS) entry which is preliminary data.</text>
</comment>
<dbReference type="RefSeq" id="WP_043907562.1">
    <property type="nucleotide sequence ID" value="NZ_JXZB01000001.1"/>
</dbReference>
<gene>
    <name evidence="1" type="ORF">TR51_01820</name>
</gene>
<reference evidence="1 2" key="1">
    <citation type="submission" date="2015-02" db="EMBL/GenBank/DDBJ databases">
        <title>Draft genome sequence of Kitasatospora griseola MF730-N6, a bafilomycin, terpentecin and satosporin producer.</title>
        <authorList>
            <person name="Arens J.C."/>
            <person name="Haltli B."/>
            <person name="Kerr R.G."/>
        </authorList>
    </citation>
    <scope>NUCLEOTIDE SEQUENCE [LARGE SCALE GENOMIC DNA]</scope>
    <source>
        <strain evidence="1 2">MF730-N6</strain>
    </source>
</reference>
<dbReference type="PATRIC" id="fig|2064.6.peg.412"/>
<accession>A0A0D0P433</accession>
<dbReference type="InterPro" id="IPR040701">
    <property type="entry name" value="Bact_RF_family2"/>
</dbReference>
<dbReference type="EMBL" id="JXZB01000001">
    <property type="protein sequence ID" value="KIQ66391.1"/>
    <property type="molecule type" value="Genomic_DNA"/>
</dbReference>
<name>A0A0D0P433_KITGR</name>
<evidence type="ECO:0000313" key="1">
    <source>
        <dbReference type="EMBL" id="KIQ66391.1"/>
    </source>
</evidence>
<dbReference type="STRING" id="2064.TR51_01820"/>
<keyword evidence="2" id="KW-1185">Reference proteome</keyword>
<organism evidence="1 2">
    <name type="scientific">Kitasatospora griseola</name>
    <name type="common">Streptomyces griseolosporeus</name>
    <dbReference type="NCBI Taxonomy" id="2064"/>
    <lineage>
        <taxon>Bacteria</taxon>
        <taxon>Bacillati</taxon>
        <taxon>Actinomycetota</taxon>
        <taxon>Actinomycetes</taxon>
        <taxon>Kitasatosporales</taxon>
        <taxon>Streptomycetaceae</taxon>
        <taxon>Kitasatospora</taxon>
    </lineage>
</organism>
<proteinExistence type="predicted"/>
<dbReference type="Pfam" id="PF18844">
    <property type="entry name" value="baeRF_family2"/>
    <property type="match status" value="1"/>
</dbReference>
<sequence length="366" mass="39648">MKLAFLGPLYARQGPYACAYVDTSRDLDDPDRAIALRRRHIETELAAQGADMTTTGAVVRSVGTDRELPGQHGQAVFAAHGRLALAEELPHPPPHSTACFTMVPDAMPLAMQHAPDIPYVAAAVHRVVPSKDVPSEEAGLEVDLQAGRWPTARVAPESRTRRRAPAHEWRQTATEVAEQLTGLAERTGAEIVALSGDHWARNTLARELPKHLRDRAIGIDSDGWDAQPGRALLEDELDYLFRGRLSAHDQSGVDRFLARRARHSGAVEGLTATVAALRRGQAEAVLINDPFDLDRLLWVGVTPKQVGISREELTSLGISSCWQEPADAALIRAIVGTNAELIVIPHGELPLPDGLGALLRYPDTAG</sequence>
<dbReference type="Proteomes" id="UP000032066">
    <property type="component" value="Unassembled WGS sequence"/>
</dbReference>
<protein>
    <submittedName>
        <fullName evidence="1">Uncharacterized protein</fullName>
    </submittedName>
</protein>